<dbReference type="PANTHER" id="PTHR30055:SF225">
    <property type="entry name" value="TRANSCRIPTIONAL REGULATORY PROTEIN-RELATED"/>
    <property type="match status" value="1"/>
</dbReference>
<dbReference type="GO" id="GO:0000976">
    <property type="term" value="F:transcription cis-regulatory region binding"/>
    <property type="evidence" value="ECO:0007669"/>
    <property type="project" value="TreeGrafter"/>
</dbReference>
<evidence type="ECO:0000256" key="2">
    <source>
        <dbReference type="ARBA" id="ARBA00023125"/>
    </source>
</evidence>
<dbReference type="InterPro" id="IPR050109">
    <property type="entry name" value="HTH-type_TetR-like_transc_reg"/>
</dbReference>
<evidence type="ECO:0000256" key="3">
    <source>
        <dbReference type="ARBA" id="ARBA00023163"/>
    </source>
</evidence>
<organism evidence="6 7">
    <name type="scientific">Streptomyces apricus</name>
    <dbReference type="NCBI Taxonomy" id="1828112"/>
    <lineage>
        <taxon>Bacteria</taxon>
        <taxon>Bacillati</taxon>
        <taxon>Actinomycetota</taxon>
        <taxon>Actinomycetes</taxon>
        <taxon>Kitasatosporales</taxon>
        <taxon>Streptomycetaceae</taxon>
        <taxon>Streptomyces</taxon>
    </lineage>
</organism>
<dbReference type="PROSITE" id="PS50977">
    <property type="entry name" value="HTH_TETR_2"/>
    <property type="match status" value="1"/>
</dbReference>
<evidence type="ECO:0000259" key="5">
    <source>
        <dbReference type="PROSITE" id="PS50977"/>
    </source>
</evidence>
<dbReference type="RefSeq" id="WP_149515266.1">
    <property type="nucleotide sequence ID" value="NZ_VDFC01000075.1"/>
</dbReference>
<keyword evidence="7" id="KW-1185">Reference proteome</keyword>
<dbReference type="GO" id="GO:0003700">
    <property type="term" value="F:DNA-binding transcription factor activity"/>
    <property type="evidence" value="ECO:0007669"/>
    <property type="project" value="TreeGrafter"/>
</dbReference>
<keyword evidence="3" id="KW-0804">Transcription</keyword>
<proteinExistence type="predicted"/>
<dbReference type="OrthoDB" id="9796019at2"/>
<dbReference type="InterPro" id="IPR011075">
    <property type="entry name" value="TetR_C"/>
</dbReference>
<evidence type="ECO:0000313" key="7">
    <source>
        <dbReference type="Proteomes" id="UP000324965"/>
    </source>
</evidence>
<dbReference type="Pfam" id="PF00440">
    <property type="entry name" value="TetR_N"/>
    <property type="match status" value="1"/>
</dbReference>
<evidence type="ECO:0000313" key="6">
    <source>
        <dbReference type="EMBL" id="KAA0922208.1"/>
    </source>
</evidence>
<dbReference type="SUPFAM" id="SSF48498">
    <property type="entry name" value="Tetracyclin repressor-like, C-terminal domain"/>
    <property type="match status" value="1"/>
</dbReference>
<keyword evidence="1" id="KW-0805">Transcription regulation</keyword>
<dbReference type="Proteomes" id="UP000324965">
    <property type="component" value="Unassembled WGS sequence"/>
</dbReference>
<name>A0A5A9ZXG4_9ACTN</name>
<dbReference type="PANTHER" id="PTHR30055">
    <property type="entry name" value="HTH-TYPE TRANSCRIPTIONAL REGULATOR RUTR"/>
    <property type="match status" value="1"/>
</dbReference>
<dbReference type="AlphaFoldDB" id="A0A5A9ZXG4"/>
<evidence type="ECO:0000256" key="1">
    <source>
        <dbReference type="ARBA" id="ARBA00023015"/>
    </source>
</evidence>
<feature type="DNA-binding region" description="H-T-H motif" evidence="4">
    <location>
        <begin position="68"/>
        <end position="87"/>
    </location>
</feature>
<sequence length="231" mass="25097">MVRSSWTAAPAQAASLAQEVAPAQGAAPAQGVAPVQAAAPRRRGAVLERAILDATLEQLSTVGWNGLTMEGVAAGAQTGKAAVYRRWPSKEDLVADALQAGLLPFRDVPDLGSTRDDLLELCRRAREAMFSRPGFALRSVIHECDASQVERFQEVILKGVIEPTVNLLGEVIERGIRRGEVRPDAANPYVFDAIPAMMMYRSKVCGSEWSERDIEEMIDQFMVPLLRPQGA</sequence>
<comment type="caution">
    <text evidence="6">The sequence shown here is derived from an EMBL/GenBank/DDBJ whole genome shotgun (WGS) entry which is preliminary data.</text>
</comment>
<dbReference type="SUPFAM" id="SSF46689">
    <property type="entry name" value="Homeodomain-like"/>
    <property type="match status" value="1"/>
</dbReference>
<gene>
    <name evidence="6" type="ORF">FGF04_34110</name>
</gene>
<dbReference type="InterPro" id="IPR036271">
    <property type="entry name" value="Tet_transcr_reg_TetR-rel_C_sf"/>
</dbReference>
<dbReference type="EMBL" id="VDFC01000075">
    <property type="protein sequence ID" value="KAA0922208.1"/>
    <property type="molecule type" value="Genomic_DNA"/>
</dbReference>
<dbReference type="Gene3D" id="1.10.10.60">
    <property type="entry name" value="Homeodomain-like"/>
    <property type="match status" value="1"/>
</dbReference>
<protein>
    <submittedName>
        <fullName evidence="6">TetR/AcrR family transcriptional regulator</fullName>
    </submittedName>
</protein>
<dbReference type="Gene3D" id="1.10.357.10">
    <property type="entry name" value="Tetracycline Repressor, domain 2"/>
    <property type="match status" value="1"/>
</dbReference>
<dbReference type="InterPro" id="IPR001647">
    <property type="entry name" value="HTH_TetR"/>
</dbReference>
<dbReference type="InterPro" id="IPR009057">
    <property type="entry name" value="Homeodomain-like_sf"/>
</dbReference>
<keyword evidence="2 4" id="KW-0238">DNA-binding</keyword>
<feature type="domain" description="HTH tetR-type" evidence="5">
    <location>
        <begin position="45"/>
        <end position="105"/>
    </location>
</feature>
<accession>A0A5A9ZXG4</accession>
<dbReference type="Pfam" id="PF16859">
    <property type="entry name" value="TetR_C_11"/>
    <property type="match status" value="1"/>
</dbReference>
<reference evidence="6 7" key="1">
    <citation type="submission" date="2019-05" db="EMBL/GenBank/DDBJ databases">
        <authorList>
            <person name="Hariharan J."/>
            <person name="Choudoir M.J."/>
            <person name="Diebold P."/>
            <person name="Panke-Buisse K."/>
            <person name="Buckley D.H."/>
        </authorList>
    </citation>
    <scope>NUCLEOTIDE SEQUENCE [LARGE SCALE GENOMIC DNA]</scope>
    <source>
        <strain evidence="6 7">SUN51</strain>
    </source>
</reference>
<evidence type="ECO:0000256" key="4">
    <source>
        <dbReference type="PROSITE-ProRule" id="PRU00335"/>
    </source>
</evidence>